<proteinExistence type="inferred from homology"/>
<dbReference type="RefSeq" id="WP_377345243.1">
    <property type="nucleotide sequence ID" value="NZ_JBHLTP010000003.1"/>
</dbReference>
<evidence type="ECO:0000313" key="4">
    <source>
        <dbReference type="EMBL" id="MFC0522716.1"/>
    </source>
</evidence>
<organism evidence="4 5">
    <name type="scientific">Pontibacillus salicampi</name>
    <dbReference type="NCBI Taxonomy" id="1449801"/>
    <lineage>
        <taxon>Bacteria</taxon>
        <taxon>Bacillati</taxon>
        <taxon>Bacillota</taxon>
        <taxon>Bacilli</taxon>
        <taxon>Bacillales</taxon>
        <taxon>Bacillaceae</taxon>
        <taxon>Pontibacillus</taxon>
    </lineage>
</organism>
<dbReference type="PRINTS" id="PR00080">
    <property type="entry name" value="SDRFAMILY"/>
</dbReference>
<dbReference type="Pfam" id="PF13561">
    <property type="entry name" value="adh_short_C2"/>
    <property type="match status" value="1"/>
</dbReference>
<dbReference type="PROSITE" id="PS00061">
    <property type="entry name" value="ADH_SHORT"/>
    <property type="match status" value="1"/>
</dbReference>
<dbReference type="PANTHER" id="PTHR48107:SF16">
    <property type="entry name" value="NADPH-DEPENDENT ALDEHYDE REDUCTASE 1, CHLOROPLASTIC"/>
    <property type="match status" value="1"/>
</dbReference>
<evidence type="ECO:0000256" key="2">
    <source>
        <dbReference type="ARBA" id="ARBA00023002"/>
    </source>
</evidence>
<name>A0ABV6LJZ2_9BACI</name>
<dbReference type="InterPro" id="IPR002347">
    <property type="entry name" value="SDR_fam"/>
</dbReference>
<dbReference type="SUPFAM" id="SSF51735">
    <property type="entry name" value="NAD(P)-binding Rossmann-fold domains"/>
    <property type="match status" value="1"/>
</dbReference>
<keyword evidence="5" id="KW-1185">Reference proteome</keyword>
<dbReference type="Gene3D" id="3.40.50.720">
    <property type="entry name" value="NAD(P)-binding Rossmann-like Domain"/>
    <property type="match status" value="1"/>
</dbReference>
<feature type="region of interest" description="Disordered" evidence="3">
    <location>
        <begin position="1"/>
        <end position="38"/>
    </location>
</feature>
<dbReference type="NCBIfam" id="NF005214">
    <property type="entry name" value="PRK06701.1"/>
    <property type="match status" value="1"/>
</dbReference>
<keyword evidence="2" id="KW-0560">Oxidoreductase</keyword>
<protein>
    <submittedName>
        <fullName evidence="4">SDR family oxidoreductase</fullName>
    </submittedName>
</protein>
<evidence type="ECO:0000256" key="3">
    <source>
        <dbReference type="SAM" id="MobiDB-lite"/>
    </source>
</evidence>
<sequence>MTNRYNRQIDGQPAQEQNRQPGYEAPMNPAPLQADEDYQSGNKLKGKVALITGGDSGIGRSVAIGYAKEGADVAISYLDEHEDAQYTKQKVEEEGRKAIIIPGDVGYENTCRDIVETTVDQLGKLDILVNNAAEQHPKDSLEDISAEQLEQTFRTNVYSMFYMTKAALPHLRSGSAIINTASINPYVGNEELVDYTSTKGAVVAFTRSMARQLINRGIRVNGVAPGPIWTPLIPSTFPADEVESFGQNTLMGRTGQPVEHVGSYVLLASDDSSYMTGQFIHINGGMFTSS</sequence>
<evidence type="ECO:0000313" key="5">
    <source>
        <dbReference type="Proteomes" id="UP001589836"/>
    </source>
</evidence>
<dbReference type="InterPro" id="IPR036291">
    <property type="entry name" value="NAD(P)-bd_dom_sf"/>
</dbReference>
<accession>A0ABV6LJZ2</accession>
<dbReference type="PRINTS" id="PR00081">
    <property type="entry name" value="GDHRDH"/>
</dbReference>
<dbReference type="Proteomes" id="UP001589836">
    <property type="component" value="Unassembled WGS sequence"/>
</dbReference>
<comment type="similarity">
    <text evidence="1">Belongs to the short-chain dehydrogenases/reductases (SDR) family.</text>
</comment>
<dbReference type="CDD" id="cd05355">
    <property type="entry name" value="SDR_c1"/>
    <property type="match status" value="1"/>
</dbReference>
<comment type="caution">
    <text evidence="4">The sequence shown here is derived from an EMBL/GenBank/DDBJ whole genome shotgun (WGS) entry which is preliminary data.</text>
</comment>
<reference evidence="4 5" key="1">
    <citation type="submission" date="2024-09" db="EMBL/GenBank/DDBJ databases">
        <authorList>
            <person name="Sun Q."/>
            <person name="Mori K."/>
        </authorList>
    </citation>
    <scope>NUCLEOTIDE SEQUENCE [LARGE SCALE GENOMIC DNA]</scope>
    <source>
        <strain evidence="4 5">NCAIM B.02529</strain>
    </source>
</reference>
<dbReference type="EMBL" id="JBHLTP010000003">
    <property type="protein sequence ID" value="MFC0522716.1"/>
    <property type="molecule type" value="Genomic_DNA"/>
</dbReference>
<gene>
    <name evidence="4" type="ORF">ACFFGV_03820</name>
</gene>
<evidence type="ECO:0000256" key="1">
    <source>
        <dbReference type="ARBA" id="ARBA00006484"/>
    </source>
</evidence>
<dbReference type="PANTHER" id="PTHR48107">
    <property type="entry name" value="NADPH-DEPENDENT ALDEHYDE REDUCTASE-LIKE PROTEIN, CHLOROPLASTIC-RELATED"/>
    <property type="match status" value="1"/>
</dbReference>
<dbReference type="InterPro" id="IPR020904">
    <property type="entry name" value="Sc_DH/Rdtase_CS"/>
</dbReference>